<keyword evidence="2" id="KW-0813">Transport</keyword>
<dbReference type="Gene3D" id="1.25.10.10">
    <property type="entry name" value="Leucine-rich Repeat Variant"/>
    <property type="match status" value="1"/>
</dbReference>
<reference evidence="6" key="1">
    <citation type="submission" date="2022-07" db="EMBL/GenBank/DDBJ databases">
        <title>Genome Sequence of Xylaria arbuscula.</title>
        <authorList>
            <person name="Buettner E."/>
        </authorList>
    </citation>
    <scope>NUCLEOTIDE SEQUENCE</scope>
    <source>
        <strain evidence="6">VT107</strain>
    </source>
</reference>
<dbReference type="InterPro" id="IPR011989">
    <property type="entry name" value="ARM-like"/>
</dbReference>
<accession>A0A9W8TPJ8</accession>
<dbReference type="VEuPathDB" id="FungiDB:F4678DRAFT_466583"/>
<evidence type="ECO:0000256" key="1">
    <source>
        <dbReference type="ARBA" id="ARBA00004123"/>
    </source>
</evidence>
<keyword evidence="4" id="KW-0539">Nucleus</keyword>
<dbReference type="GO" id="GO:0005635">
    <property type="term" value="C:nuclear envelope"/>
    <property type="evidence" value="ECO:0007669"/>
    <property type="project" value="TreeGrafter"/>
</dbReference>
<organism evidence="6 7">
    <name type="scientific">Xylaria arbuscula</name>
    <dbReference type="NCBI Taxonomy" id="114810"/>
    <lineage>
        <taxon>Eukaryota</taxon>
        <taxon>Fungi</taxon>
        <taxon>Dikarya</taxon>
        <taxon>Ascomycota</taxon>
        <taxon>Pezizomycotina</taxon>
        <taxon>Sordariomycetes</taxon>
        <taxon>Xylariomycetidae</taxon>
        <taxon>Xylariales</taxon>
        <taxon>Xylariaceae</taxon>
        <taxon>Xylaria</taxon>
    </lineage>
</organism>
<dbReference type="InterPro" id="IPR001494">
    <property type="entry name" value="Importin-beta_N"/>
</dbReference>
<dbReference type="GO" id="GO:0005829">
    <property type="term" value="C:cytosol"/>
    <property type="evidence" value="ECO:0007669"/>
    <property type="project" value="TreeGrafter"/>
</dbReference>
<evidence type="ECO:0000313" key="6">
    <source>
        <dbReference type="EMBL" id="KAJ3578543.1"/>
    </source>
</evidence>
<proteinExistence type="predicted"/>
<dbReference type="SUPFAM" id="SSF48371">
    <property type="entry name" value="ARM repeat"/>
    <property type="match status" value="1"/>
</dbReference>
<dbReference type="SMART" id="SM00913">
    <property type="entry name" value="IBN_N"/>
    <property type="match status" value="1"/>
</dbReference>
<dbReference type="Proteomes" id="UP001148614">
    <property type="component" value="Unassembled WGS sequence"/>
</dbReference>
<dbReference type="InterPro" id="IPR016024">
    <property type="entry name" value="ARM-type_fold"/>
</dbReference>
<dbReference type="PANTHER" id="PTHR10997:SF9">
    <property type="entry name" value="IMPORTIN-9"/>
    <property type="match status" value="1"/>
</dbReference>
<dbReference type="FunFam" id="1.25.10.10:FF:000373">
    <property type="entry name" value="Importin beta-5 subunit, putative"/>
    <property type="match status" value="1"/>
</dbReference>
<dbReference type="PANTHER" id="PTHR10997">
    <property type="entry name" value="IMPORTIN-7, 8, 11"/>
    <property type="match status" value="1"/>
</dbReference>
<comment type="caution">
    <text evidence="6">The sequence shown here is derived from an EMBL/GenBank/DDBJ whole genome shotgun (WGS) entry which is preliminary data.</text>
</comment>
<dbReference type="EMBL" id="JANPWZ010000200">
    <property type="protein sequence ID" value="KAJ3578543.1"/>
    <property type="molecule type" value="Genomic_DNA"/>
</dbReference>
<evidence type="ECO:0000259" key="5">
    <source>
        <dbReference type="PROSITE" id="PS50166"/>
    </source>
</evidence>
<keyword evidence="3" id="KW-0653">Protein transport</keyword>
<gene>
    <name evidence="6" type="ORF">NPX13_g2021</name>
</gene>
<evidence type="ECO:0000256" key="2">
    <source>
        <dbReference type="ARBA" id="ARBA00022448"/>
    </source>
</evidence>
<evidence type="ECO:0000313" key="7">
    <source>
        <dbReference type="Proteomes" id="UP001148614"/>
    </source>
</evidence>
<keyword evidence="7" id="KW-1185">Reference proteome</keyword>
<dbReference type="InterPro" id="IPR056840">
    <property type="entry name" value="HEAT_IPO9_central"/>
</dbReference>
<dbReference type="GO" id="GO:0006606">
    <property type="term" value="P:protein import into nucleus"/>
    <property type="evidence" value="ECO:0007669"/>
    <property type="project" value="TreeGrafter"/>
</dbReference>
<protein>
    <recommendedName>
        <fullName evidence="5">Importin N-terminal domain-containing protein</fullName>
    </recommendedName>
</protein>
<name>A0A9W8TPJ8_9PEZI</name>
<dbReference type="GO" id="GO:0031267">
    <property type="term" value="F:small GTPase binding"/>
    <property type="evidence" value="ECO:0007669"/>
    <property type="project" value="InterPro"/>
</dbReference>
<sequence length="1065" mass="117880">MFVNSSRGTCLLTTSHRIAHYEQARTRSGHIEPPGPEPTMEDQLVQVLANTQQAAEGPRIQAELDLKRAQSDPAFPLSLANVGRHTSVSVEIRQAALFTLRRFIESNWSGENDDGPTIPIADHVKDQIRPLVLDLALNFEGERKIKTAASHVVGKIANVDWPEQWPVLLPTLLNLIPTGNDNQLHGALKVLSDLVEESLSDDQFFSMAQEIVKVVYEAAINENRKPALRALAVSVFRGCFDLMDTVKDEHHKEVMAFAEEALKGWFPFYLEILKMQLPSLDPQSNNQPDSWNGLIALKFQIVKCLLKVRSVFPGLLIPHTPHFFQAIWQELSTLEPSYERMYLENEAQGRLEDADGLPYTLDFLVLEELDFLNHCLRAPPVRKELESQLHAGAHETPWLLDISKIASSYGQIILEDQQLWDIDVSLYLAEEQSVSANYTPRTACGDLFIKMGEWLDQKALEGLYAYTKSVFAENASWRRQEAALYLLNMLLRDYLDCGKSVSPELSQAYLELVNHAINQTQEPLLRARGYLIAGILSQCNGIAVNLMDRTIDAITSEESELVQAACIKATESFITSDANGVAGNTQLQAKIVGAINQWISAKDMTEIEEADDLLVTLAETLRAAIQIDKSISVSNDVPALDLLFLIAKHGTNNWQVTMLICETFEDIVQTMSEPPAYQALCQKVLPSLTGAFNVADVTSNNPLVIFAAELMASLTQYGSEPLPAGFVSATLPKLTRLLMESNEGEVLRPGAESVKYLLAHDHEQMFNYHDENNRSGLEVCLHIIDRLLGTAIEDNAASEVGGLAAELVEKAGHERLGPFLPQLLQAVANRLATAETATFIQSLILVFARLSLVGAHDVVEFLTTIQINGQSGLQVVLSKWLENSVNFAGYDEIRQNVIALSKLYSLNDPRVAQTMVKGDMIMPTSDRIMTRSRAKQNPDQFTIIPAPLKILKVLIEELLSASGLASAPNAAAAAAAEFADDDNDDDSWEDDPDTIDLGLGSTKADLMGYLDASNLRHRDDETQQYLTEFFVAAARDNIAGFGDWYNNLADEEKGKLSEMANAQQS</sequence>
<feature type="domain" description="Importin N-terminal" evidence="5">
    <location>
        <begin position="62"/>
        <end position="138"/>
    </location>
</feature>
<dbReference type="PROSITE" id="PS50166">
    <property type="entry name" value="IMPORTIN_B_NT"/>
    <property type="match status" value="1"/>
</dbReference>
<evidence type="ECO:0000256" key="3">
    <source>
        <dbReference type="ARBA" id="ARBA00022927"/>
    </source>
</evidence>
<comment type="subcellular location">
    <subcellularLocation>
        <location evidence="1">Nucleus</location>
    </subcellularLocation>
</comment>
<dbReference type="AlphaFoldDB" id="A0A9W8TPJ8"/>
<evidence type="ECO:0000256" key="4">
    <source>
        <dbReference type="ARBA" id="ARBA00023242"/>
    </source>
</evidence>
<dbReference type="Pfam" id="PF03810">
    <property type="entry name" value="IBN_N"/>
    <property type="match status" value="1"/>
</dbReference>
<dbReference type="Pfam" id="PF25018">
    <property type="entry name" value="HEAT_IPO9_c"/>
    <property type="match status" value="1"/>
</dbReference>